<dbReference type="GO" id="GO:0071949">
    <property type="term" value="F:FAD binding"/>
    <property type="evidence" value="ECO:0007669"/>
    <property type="project" value="TreeGrafter"/>
</dbReference>
<name>A0A343TG94_9EURY</name>
<dbReference type="OrthoDB" id="298386at2157"/>
<dbReference type="Proteomes" id="UP000263012">
    <property type="component" value="Chromosome"/>
</dbReference>
<comment type="similarity">
    <text evidence="3">Belongs to the methylenetetrahydrofolate reductase family.</text>
</comment>
<dbReference type="AlphaFoldDB" id="A0A343TG94"/>
<protein>
    <submittedName>
        <fullName evidence="7">Methylenetetrahydrofolate reductase (NADPH)</fullName>
        <ecNumber evidence="7">1.5.1.20</ecNumber>
    </submittedName>
</protein>
<evidence type="ECO:0000256" key="4">
    <source>
        <dbReference type="ARBA" id="ARBA00022630"/>
    </source>
</evidence>
<dbReference type="EC" id="1.5.1.20" evidence="7"/>
<dbReference type="GO" id="GO:0005829">
    <property type="term" value="C:cytosol"/>
    <property type="evidence" value="ECO:0007669"/>
    <property type="project" value="TreeGrafter"/>
</dbReference>
<keyword evidence="4" id="KW-0285">Flavoprotein</keyword>
<dbReference type="GO" id="GO:0009086">
    <property type="term" value="P:methionine biosynthetic process"/>
    <property type="evidence" value="ECO:0007669"/>
    <property type="project" value="TreeGrafter"/>
</dbReference>
<evidence type="ECO:0000256" key="1">
    <source>
        <dbReference type="ARBA" id="ARBA00001974"/>
    </source>
</evidence>
<dbReference type="KEGG" id="hdf:AArcSl_0463"/>
<dbReference type="InterPro" id="IPR003171">
    <property type="entry name" value="Mehydrof_redctse-like"/>
</dbReference>
<dbReference type="GeneID" id="37876800"/>
<dbReference type="PANTHER" id="PTHR45754:SF3">
    <property type="entry name" value="METHYLENETETRAHYDROFOLATE REDUCTASE (NADPH)"/>
    <property type="match status" value="1"/>
</dbReference>
<keyword evidence="5" id="KW-0274">FAD</keyword>
<dbReference type="EMBL" id="CP025066">
    <property type="protein sequence ID" value="AUX08116.1"/>
    <property type="molecule type" value="Genomic_DNA"/>
</dbReference>
<evidence type="ECO:0000256" key="3">
    <source>
        <dbReference type="ARBA" id="ARBA00006743"/>
    </source>
</evidence>
<dbReference type="RefSeq" id="WP_119814449.1">
    <property type="nucleotide sequence ID" value="NZ_CP025066.1"/>
</dbReference>
<dbReference type="PANTHER" id="PTHR45754">
    <property type="entry name" value="METHYLENETETRAHYDROFOLATE REDUCTASE"/>
    <property type="match status" value="1"/>
</dbReference>
<organism evidence="7 8">
    <name type="scientific">Halalkaliarchaeum desulfuricum</name>
    <dbReference type="NCBI Taxonomy" id="2055893"/>
    <lineage>
        <taxon>Archaea</taxon>
        <taxon>Methanobacteriati</taxon>
        <taxon>Methanobacteriota</taxon>
        <taxon>Stenosarchaea group</taxon>
        <taxon>Halobacteria</taxon>
        <taxon>Halobacteriales</taxon>
        <taxon>Haloferacaceae</taxon>
        <taxon>Halalkaliarchaeum</taxon>
    </lineage>
</organism>
<dbReference type="InterPro" id="IPR029041">
    <property type="entry name" value="FAD-linked_oxidoreductase-like"/>
</dbReference>
<proteinExistence type="inferred from homology"/>
<sequence>MTRDDITALLTDPRFELLPFDSFYDQADQLPEGSKIAVTASPDLGVDRTVEVSLDAVERGFEVTPHIAARGVSDVDHLQDIADQYEEAGISDLFVVGGDNEEPVGEFESAHDALVALAEHGYDFEEVGIGGYPEGHQKIDDDTLAEALEKKSPYATYAVTQLCFDPEAIIEWTDEVQDRGIDLQVHVGIPGVVKYQRLLQISRKVGVGDSIGFLRKTTGIIGFVKQLVGSRGNYTPDRLVEELAPYGADPDYPIEGVHLYTFNQAADTEKWRRELV</sequence>
<gene>
    <name evidence="7" type="primary">metF</name>
    <name evidence="7" type="ORF">AArcSl_0463</name>
</gene>
<accession>A0A343TG94</accession>
<dbReference type="GO" id="GO:0004489">
    <property type="term" value="F:methylenetetrahydrofolate reductase [NAD(P)H] activity"/>
    <property type="evidence" value="ECO:0007669"/>
    <property type="project" value="UniProtKB-EC"/>
</dbReference>
<dbReference type="UniPathway" id="UPA00193"/>
<dbReference type="Gene3D" id="3.20.20.220">
    <property type="match status" value="1"/>
</dbReference>
<evidence type="ECO:0000313" key="7">
    <source>
        <dbReference type="EMBL" id="AUX08116.1"/>
    </source>
</evidence>
<dbReference type="GO" id="GO:0035999">
    <property type="term" value="P:tetrahydrofolate interconversion"/>
    <property type="evidence" value="ECO:0007669"/>
    <property type="project" value="UniProtKB-UniPathway"/>
</dbReference>
<evidence type="ECO:0000256" key="5">
    <source>
        <dbReference type="ARBA" id="ARBA00022827"/>
    </source>
</evidence>
<keyword evidence="8" id="KW-1185">Reference proteome</keyword>
<comment type="pathway">
    <text evidence="2">One-carbon metabolism; tetrahydrofolate interconversion.</text>
</comment>
<reference evidence="8" key="1">
    <citation type="submission" date="2017-11" db="EMBL/GenBank/DDBJ databases">
        <title>Phenotypic and genomic properties of facultatively anaerobic sulfur-reducing natronoarchaea from hypersaline soda lakes.</title>
        <authorList>
            <person name="Sorokin D.Y."/>
            <person name="Kublanov I.V."/>
            <person name="Roman P."/>
            <person name="Sinninghe Damste J.S."/>
            <person name="Golyshin P.N."/>
            <person name="Rojo D."/>
            <person name="Ciordia S."/>
            <person name="Mena M.D.C."/>
            <person name="Ferrer M."/>
            <person name="Messina E."/>
            <person name="Smedile F."/>
            <person name="La Spada G."/>
            <person name="La Cono V."/>
            <person name="Yakimov M.M."/>
        </authorList>
    </citation>
    <scope>NUCLEOTIDE SEQUENCE [LARGE SCALE GENOMIC DNA]</scope>
    <source>
        <strain evidence="8">AArc-Sl</strain>
    </source>
</reference>
<evidence type="ECO:0000256" key="6">
    <source>
        <dbReference type="ARBA" id="ARBA00023002"/>
    </source>
</evidence>
<dbReference type="SUPFAM" id="SSF51730">
    <property type="entry name" value="FAD-linked oxidoreductase"/>
    <property type="match status" value="1"/>
</dbReference>
<comment type="cofactor">
    <cofactor evidence="1">
        <name>FAD</name>
        <dbReference type="ChEBI" id="CHEBI:57692"/>
    </cofactor>
</comment>
<evidence type="ECO:0000313" key="8">
    <source>
        <dbReference type="Proteomes" id="UP000263012"/>
    </source>
</evidence>
<keyword evidence="6 7" id="KW-0560">Oxidoreductase</keyword>
<evidence type="ECO:0000256" key="2">
    <source>
        <dbReference type="ARBA" id="ARBA00004777"/>
    </source>
</evidence>
<dbReference type="Pfam" id="PF02219">
    <property type="entry name" value="MTHFR"/>
    <property type="match status" value="1"/>
</dbReference>